<dbReference type="InterPro" id="IPR008279">
    <property type="entry name" value="PEP-util_enz_mobile_dom"/>
</dbReference>
<keyword evidence="9 18" id="KW-0418">Kinase</keyword>
<feature type="binding site" evidence="13">
    <location>
        <position position="569"/>
    </location>
    <ligand>
        <name>substrate</name>
    </ligand>
</feature>
<accession>A0A0N0E7I9</accession>
<dbReference type="InterPro" id="IPR018274">
    <property type="entry name" value="PEP_util_AS"/>
</dbReference>
<dbReference type="InterPro" id="IPR013815">
    <property type="entry name" value="ATP_grasp_subdomain_1"/>
</dbReference>
<feature type="binding site" evidence="13">
    <location>
        <position position="775"/>
    </location>
    <ligand>
        <name>substrate</name>
    </ligand>
</feature>
<sequence>MRKWVYTFADGMAEGSAADVALLGSKGANLAEMSRIGLPVPPGFTITTDACNRALQDGEIPQRVREQVDAALRHCEIMSGKKFGAITNPLVVSVRSGARVSMPGMMDTVLNLGLNDETVEALSEQSGDERFAYDTYRRFIQMYATVVMGCDHALFEDILDAARENAGASRDNELGAEELRGIVKSYKNAIQDDLDETFPQDPKEQLWRTVEAVFKSWNNPRAATYRALHNIPVEWGTAVTVQAMVFGNSGRNSATGVAFTRNPSTGENVLFGEFLVDAQGEDVVAGFRTPDPLSIVDDKPGASMQERLPEPYKALTSLANDLEQHFGDMQDIEFTVEAGKLWLLQTRAGKRTAKAAIRIAIEMANSDVISRQTALMRVDASSLDQLLHPSIDPDAKRKIIASGLPASPGAACGEIVFSSADAVAAKAEGRDVILVRPETSPDDIQGMEAAVGILTSRGGMTSHAAVVARGMGKPCITGAGGMRIDKHNKALVTGGVMLRSGDYLTLDGNQGQVLEGKLPMVDSELSGDFATLMEWSDAERRLKVRTNADTPTEARVARNFQADGIGLCRTEHMFAEGERSNIMREMIVAETEEERRAVLDRLMPMQRSDFIELFEIMQGHPIAIRLFDPPLHDFLPKEEEAIRESAKTLGIDSSKMMRRVEELREINPMLGNRGVRLAICFPEIAEMQTRAIFEAAILAGKKSGELVVPEIVVPLVAYNAELEYIRTRIDKIADEVMASHDQKIEYLVGCIIELPRAAIRAELIAQSADFLSFGTNDLTQTTLGISRDDASTFLSTYLRKGVIQLDPFINLDVEGVGELMRIATERGRKTEPELLLGITGEHGGDPTSITFCEKLGLDYVSCSPYRVPIARLAAAQAAISKKAG</sequence>
<dbReference type="EC" id="2.7.9.1" evidence="4 12"/>
<gene>
    <name evidence="18" type="ORF">SU32_10040</name>
</gene>
<name>A0A0N0E7I9_9HYPH</name>
<dbReference type="NCBIfam" id="TIGR01828">
    <property type="entry name" value="pyru_phos_dikin"/>
    <property type="match status" value="1"/>
</dbReference>
<evidence type="ECO:0000256" key="13">
    <source>
        <dbReference type="PIRSR" id="PIRSR000853-2"/>
    </source>
</evidence>
<evidence type="ECO:0000256" key="4">
    <source>
        <dbReference type="ARBA" id="ARBA00011994"/>
    </source>
</evidence>
<feature type="domain" description="PEP-utilising enzyme C-terminal" evidence="17">
    <location>
        <begin position="526"/>
        <end position="877"/>
    </location>
</feature>
<evidence type="ECO:0000256" key="3">
    <source>
        <dbReference type="ARBA" id="ARBA00007837"/>
    </source>
</evidence>
<dbReference type="InterPro" id="IPR023151">
    <property type="entry name" value="PEP_util_CS"/>
</dbReference>
<evidence type="ECO:0000256" key="6">
    <source>
        <dbReference type="ARBA" id="ARBA00022679"/>
    </source>
</evidence>
<dbReference type="AlphaFoldDB" id="A0A0N0E7I9"/>
<dbReference type="InterPro" id="IPR036637">
    <property type="entry name" value="Phosphohistidine_dom_sf"/>
</dbReference>
<feature type="binding site" evidence="13">
    <location>
        <position position="753"/>
    </location>
    <ligand>
        <name>substrate</name>
    </ligand>
</feature>
<feature type="domain" description="Pyruvate phosphate dikinase AMP/ATP-binding" evidence="16">
    <location>
        <begin position="21"/>
        <end position="298"/>
    </location>
</feature>
<proteinExistence type="inferred from homology"/>
<comment type="caution">
    <text evidence="18">The sequence shown here is derived from an EMBL/GenBank/DDBJ whole genome shotgun (WGS) entry which is preliminary data.</text>
</comment>
<evidence type="ECO:0000256" key="10">
    <source>
        <dbReference type="ARBA" id="ARBA00022840"/>
    </source>
</evidence>
<evidence type="ECO:0000313" key="18">
    <source>
        <dbReference type="EMBL" id="KPB01212.1"/>
    </source>
</evidence>
<dbReference type="PROSITE" id="PS00370">
    <property type="entry name" value="PEP_ENZYMES_PHOS_SITE"/>
    <property type="match status" value="1"/>
</dbReference>
<dbReference type="PATRIC" id="fig|1514904.3.peg.840"/>
<feature type="binding site" evidence="13">
    <location>
        <position position="625"/>
    </location>
    <ligand>
        <name>substrate</name>
    </ligand>
</feature>
<organism evidence="18 19">
    <name type="scientific">Ahrensia marina</name>
    <dbReference type="NCBI Taxonomy" id="1514904"/>
    <lineage>
        <taxon>Bacteria</taxon>
        <taxon>Pseudomonadati</taxon>
        <taxon>Pseudomonadota</taxon>
        <taxon>Alphaproteobacteria</taxon>
        <taxon>Hyphomicrobiales</taxon>
        <taxon>Ahrensiaceae</taxon>
        <taxon>Ahrensia</taxon>
    </lineage>
</organism>
<comment type="similarity">
    <text evidence="3 12">Belongs to the PEP-utilizing enzyme family.</text>
</comment>
<evidence type="ECO:0000256" key="8">
    <source>
        <dbReference type="ARBA" id="ARBA00022741"/>
    </source>
</evidence>
<dbReference type="Gene3D" id="3.20.20.60">
    <property type="entry name" value="Phosphoenolpyruvate-binding domains"/>
    <property type="match status" value="1"/>
</dbReference>
<dbReference type="NCBIfam" id="NF004531">
    <property type="entry name" value="PRK05878.1"/>
    <property type="match status" value="1"/>
</dbReference>
<dbReference type="InterPro" id="IPR015813">
    <property type="entry name" value="Pyrv/PenolPyrv_kinase-like_dom"/>
</dbReference>
<evidence type="ECO:0000256" key="1">
    <source>
        <dbReference type="ARBA" id="ARBA00001946"/>
    </source>
</evidence>
<protein>
    <recommendedName>
        <fullName evidence="5 12">Pyruvate, phosphate dikinase</fullName>
        <ecNumber evidence="4 12">2.7.9.1</ecNumber>
    </recommendedName>
</protein>
<dbReference type="Pfam" id="PF00391">
    <property type="entry name" value="PEP-utilizers"/>
    <property type="match status" value="1"/>
</dbReference>
<dbReference type="Gene3D" id="3.30.470.20">
    <property type="entry name" value="ATP-grasp fold, B domain"/>
    <property type="match status" value="1"/>
</dbReference>
<dbReference type="GO" id="GO:0005524">
    <property type="term" value="F:ATP binding"/>
    <property type="evidence" value="ECO:0007669"/>
    <property type="project" value="UniProtKB-UniRule"/>
</dbReference>
<evidence type="ECO:0000256" key="11">
    <source>
        <dbReference type="ARBA" id="ARBA00022842"/>
    </source>
</evidence>
<dbReference type="Pfam" id="PF02896">
    <property type="entry name" value="PEP-utilizers_C"/>
    <property type="match status" value="1"/>
</dbReference>
<dbReference type="RefSeq" id="WP_053999219.1">
    <property type="nucleotide sequence ID" value="NZ_JXMU01000013.1"/>
</dbReference>
<evidence type="ECO:0000259" key="16">
    <source>
        <dbReference type="Pfam" id="PF01326"/>
    </source>
</evidence>
<feature type="domain" description="Pyruvate phosphate dikinase AMP/ATP-binding" evidence="16">
    <location>
        <begin position="313"/>
        <end position="363"/>
    </location>
</feature>
<dbReference type="PANTHER" id="PTHR22931:SF9">
    <property type="entry name" value="PYRUVATE, PHOSPHATE DIKINASE 1, CHLOROPLASTIC"/>
    <property type="match status" value="1"/>
</dbReference>
<dbReference type="SUPFAM" id="SSF56059">
    <property type="entry name" value="Glutathione synthetase ATP-binding domain-like"/>
    <property type="match status" value="1"/>
</dbReference>
<evidence type="ECO:0000256" key="14">
    <source>
        <dbReference type="PIRSR" id="PIRSR000853-3"/>
    </source>
</evidence>
<evidence type="ECO:0000313" key="19">
    <source>
        <dbReference type="Proteomes" id="UP000038011"/>
    </source>
</evidence>
<dbReference type="Proteomes" id="UP000038011">
    <property type="component" value="Unassembled WGS sequence"/>
</dbReference>
<dbReference type="GO" id="GO:0016301">
    <property type="term" value="F:kinase activity"/>
    <property type="evidence" value="ECO:0007669"/>
    <property type="project" value="UniProtKB-UniRule"/>
</dbReference>
<dbReference type="GO" id="GO:0046872">
    <property type="term" value="F:metal ion binding"/>
    <property type="evidence" value="ECO:0007669"/>
    <property type="project" value="UniProtKB-UniRule"/>
</dbReference>
<evidence type="ECO:0000256" key="2">
    <source>
        <dbReference type="ARBA" id="ARBA00003144"/>
    </source>
</evidence>
<comment type="cofactor">
    <cofactor evidence="1 12 14">
        <name>Mg(2+)</name>
        <dbReference type="ChEBI" id="CHEBI:18420"/>
    </cofactor>
</comment>
<keyword evidence="8" id="KW-0547">Nucleotide-binding</keyword>
<dbReference type="InterPro" id="IPR010121">
    <property type="entry name" value="Pyruvate_phosphate_dikinase"/>
</dbReference>
<evidence type="ECO:0000259" key="15">
    <source>
        <dbReference type="Pfam" id="PF00391"/>
    </source>
</evidence>
<feature type="binding site" evidence="14">
    <location>
        <position position="777"/>
    </location>
    <ligand>
        <name>Mg(2+)</name>
        <dbReference type="ChEBI" id="CHEBI:18420"/>
    </ligand>
</feature>
<keyword evidence="18" id="KW-0670">Pyruvate</keyword>
<dbReference type="InterPro" id="IPR000121">
    <property type="entry name" value="PEP_util_C"/>
</dbReference>
<evidence type="ECO:0000256" key="7">
    <source>
        <dbReference type="ARBA" id="ARBA00022723"/>
    </source>
</evidence>
<comment type="catalytic activity">
    <reaction evidence="12">
        <text>pyruvate + phosphate + ATP = phosphoenolpyruvate + AMP + diphosphate + H(+)</text>
        <dbReference type="Rhea" id="RHEA:10756"/>
        <dbReference type="ChEBI" id="CHEBI:15361"/>
        <dbReference type="ChEBI" id="CHEBI:15378"/>
        <dbReference type="ChEBI" id="CHEBI:30616"/>
        <dbReference type="ChEBI" id="CHEBI:33019"/>
        <dbReference type="ChEBI" id="CHEBI:43474"/>
        <dbReference type="ChEBI" id="CHEBI:58702"/>
        <dbReference type="ChEBI" id="CHEBI:456215"/>
        <dbReference type="EC" id="2.7.9.1"/>
    </reaction>
</comment>
<dbReference type="SUPFAM" id="SSF52009">
    <property type="entry name" value="Phosphohistidine domain"/>
    <property type="match status" value="1"/>
</dbReference>
<keyword evidence="7 14" id="KW-0479">Metal-binding</keyword>
<feature type="binding site" evidence="13">
    <location>
        <position position="776"/>
    </location>
    <ligand>
        <name>substrate</name>
    </ligand>
</feature>
<reference evidence="18 19" key="1">
    <citation type="submission" date="2015-01" db="EMBL/GenBank/DDBJ databases">
        <title>Ahrensia donghaiensis sp. nov., a novel dimethylsulphoniopropionate-cleavage bacterium isolated from seawater and emended descriptions of the genus Ahrensia and Ahrensia kielensis.</title>
        <authorList>
            <person name="Liu J."/>
        </authorList>
    </citation>
    <scope>NUCLEOTIDE SEQUENCE [LARGE SCALE GENOMIC DNA]</scope>
    <source>
        <strain evidence="18 19">LZD062</strain>
    </source>
</reference>
<dbReference type="OrthoDB" id="9765468at2"/>
<evidence type="ECO:0000256" key="12">
    <source>
        <dbReference type="PIRNR" id="PIRNR000853"/>
    </source>
</evidence>
<keyword evidence="6 18" id="KW-0808">Transferase</keyword>
<dbReference type="STRING" id="1514904.SU32_10040"/>
<dbReference type="EMBL" id="JXMU01000013">
    <property type="protein sequence ID" value="KPB01212.1"/>
    <property type="molecule type" value="Genomic_DNA"/>
</dbReference>
<dbReference type="Gene3D" id="1.20.80.30">
    <property type="match status" value="1"/>
</dbReference>
<dbReference type="SUPFAM" id="SSF51621">
    <property type="entry name" value="Phosphoenolpyruvate/pyruvate domain"/>
    <property type="match status" value="1"/>
</dbReference>
<feature type="binding site" evidence="14">
    <location>
        <position position="753"/>
    </location>
    <ligand>
        <name>Mg(2+)</name>
        <dbReference type="ChEBI" id="CHEBI:18420"/>
    </ligand>
</feature>
<feature type="binding site" evidence="13">
    <location>
        <position position="777"/>
    </location>
    <ligand>
        <name>substrate</name>
    </ligand>
</feature>
<keyword evidence="11 14" id="KW-0460">Magnesium</keyword>
<evidence type="ECO:0000256" key="9">
    <source>
        <dbReference type="ARBA" id="ARBA00022777"/>
    </source>
</evidence>
<dbReference type="PROSITE" id="PS00742">
    <property type="entry name" value="PEP_ENZYMES_2"/>
    <property type="match status" value="1"/>
</dbReference>
<evidence type="ECO:0000256" key="5">
    <source>
        <dbReference type="ARBA" id="ARBA00020138"/>
    </source>
</evidence>
<dbReference type="GO" id="GO:0050242">
    <property type="term" value="F:pyruvate, phosphate dikinase activity"/>
    <property type="evidence" value="ECO:0007669"/>
    <property type="project" value="UniProtKB-UniRule"/>
</dbReference>
<dbReference type="Gene3D" id="3.30.1490.20">
    <property type="entry name" value="ATP-grasp fold, A domain"/>
    <property type="match status" value="1"/>
</dbReference>
<dbReference type="PIRSF" id="PIRSF000853">
    <property type="entry name" value="PPDK"/>
    <property type="match status" value="1"/>
</dbReference>
<feature type="domain" description="PEP-utilising enzyme mobile" evidence="15">
    <location>
        <begin position="431"/>
        <end position="511"/>
    </location>
</feature>
<evidence type="ECO:0000259" key="17">
    <source>
        <dbReference type="Pfam" id="PF02896"/>
    </source>
</evidence>
<dbReference type="Gene3D" id="1.10.189.10">
    <property type="entry name" value="Pyruvate Phosphate Dikinase, domain 2"/>
    <property type="match status" value="1"/>
</dbReference>
<keyword evidence="10" id="KW-0067">ATP-binding</keyword>
<dbReference type="InterPro" id="IPR002192">
    <property type="entry name" value="PPDK_AMP/ATP-bd"/>
</dbReference>
<dbReference type="InterPro" id="IPR040442">
    <property type="entry name" value="Pyrv_kinase-like_dom_sf"/>
</dbReference>
<feature type="binding site" evidence="13">
    <location>
        <position position="774"/>
    </location>
    <ligand>
        <name>substrate</name>
    </ligand>
</feature>
<dbReference type="Pfam" id="PF01326">
    <property type="entry name" value="PPDK_N"/>
    <property type="match status" value="2"/>
</dbReference>
<dbReference type="PANTHER" id="PTHR22931">
    <property type="entry name" value="PHOSPHOENOLPYRUVATE DIKINASE-RELATED"/>
    <property type="match status" value="1"/>
</dbReference>
<keyword evidence="19" id="KW-1185">Reference proteome</keyword>
<comment type="function">
    <text evidence="2">Catalyzes the reversible phosphorylation of pyruvate and phosphate.</text>
</comment>
<dbReference type="Gene3D" id="3.50.30.10">
    <property type="entry name" value="Phosphohistidine domain"/>
    <property type="match status" value="1"/>
</dbReference>